<dbReference type="EMBL" id="JAGXEW010000008">
    <property type="protein sequence ID" value="KAK1168667.1"/>
    <property type="molecule type" value="Genomic_DNA"/>
</dbReference>
<gene>
    <name evidence="1" type="ORF">AOXY_G9475</name>
</gene>
<keyword evidence="2" id="KW-1185">Reference proteome</keyword>
<dbReference type="Proteomes" id="UP001230051">
    <property type="component" value="Unassembled WGS sequence"/>
</dbReference>
<proteinExistence type="predicted"/>
<name>A0AAD8DHC9_ACIOX</name>
<reference evidence="1" key="1">
    <citation type="submission" date="2022-02" db="EMBL/GenBank/DDBJ databases">
        <title>Atlantic sturgeon de novo genome assembly.</title>
        <authorList>
            <person name="Stock M."/>
            <person name="Klopp C."/>
            <person name="Guiguen Y."/>
            <person name="Cabau C."/>
            <person name="Parinello H."/>
            <person name="Santidrian Yebra-Pimentel E."/>
            <person name="Kuhl H."/>
            <person name="Dirks R.P."/>
            <person name="Guessner J."/>
            <person name="Wuertz S."/>
            <person name="Du K."/>
            <person name="Schartl M."/>
        </authorList>
    </citation>
    <scope>NUCLEOTIDE SEQUENCE</scope>
    <source>
        <strain evidence="1">STURGEONOMICS-FGT-2020</strain>
        <tissue evidence="1">Whole blood</tissue>
    </source>
</reference>
<evidence type="ECO:0000313" key="2">
    <source>
        <dbReference type="Proteomes" id="UP001230051"/>
    </source>
</evidence>
<organism evidence="1 2">
    <name type="scientific">Acipenser oxyrinchus oxyrinchus</name>
    <dbReference type="NCBI Taxonomy" id="40147"/>
    <lineage>
        <taxon>Eukaryota</taxon>
        <taxon>Metazoa</taxon>
        <taxon>Chordata</taxon>
        <taxon>Craniata</taxon>
        <taxon>Vertebrata</taxon>
        <taxon>Euteleostomi</taxon>
        <taxon>Actinopterygii</taxon>
        <taxon>Chondrostei</taxon>
        <taxon>Acipenseriformes</taxon>
        <taxon>Acipenseridae</taxon>
        <taxon>Acipenser</taxon>
    </lineage>
</organism>
<comment type="caution">
    <text evidence="1">The sequence shown here is derived from an EMBL/GenBank/DDBJ whole genome shotgun (WGS) entry which is preliminary data.</text>
</comment>
<accession>A0AAD8DHC9</accession>
<evidence type="ECO:0000313" key="1">
    <source>
        <dbReference type="EMBL" id="KAK1168667.1"/>
    </source>
</evidence>
<sequence length="66" mass="7684">MELPADCYSIQVRKESSRQHHQKVAVCSMYPHLDIQAHSILLKQNYLDGKNQTRAEVKEKHHSVNN</sequence>
<dbReference type="AlphaFoldDB" id="A0AAD8DHC9"/>
<protein>
    <submittedName>
        <fullName evidence="1">Uncharacterized protein</fullName>
    </submittedName>
</protein>